<protein>
    <recommendedName>
        <fullName evidence="2">histidine kinase</fullName>
        <ecNumber evidence="2">2.7.13.3</ecNumber>
    </recommendedName>
</protein>
<evidence type="ECO:0000256" key="5">
    <source>
        <dbReference type="SAM" id="Phobius"/>
    </source>
</evidence>
<dbReference type="InterPro" id="IPR003661">
    <property type="entry name" value="HisK_dim/P_dom"/>
</dbReference>
<dbReference type="PROSITE" id="PS50109">
    <property type="entry name" value="HIS_KIN"/>
    <property type="match status" value="1"/>
</dbReference>
<dbReference type="SMART" id="SM00387">
    <property type="entry name" value="HATPase_c"/>
    <property type="match status" value="1"/>
</dbReference>
<feature type="repeat" description="TPR" evidence="3">
    <location>
        <begin position="253"/>
        <end position="286"/>
    </location>
</feature>
<keyword evidence="5" id="KW-0812">Transmembrane</keyword>
<feature type="coiled-coil region" evidence="4">
    <location>
        <begin position="430"/>
        <end position="457"/>
    </location>
</feature>
<sequence>MSYLQQATTEFVLFLIALCFLTSAANAQKTAVNKIDSLNIELSKTIHDTSRIFILNSIAKEYIKESDYNNATEMANKALALSQKIKYKRGEGKALSTIGNIAIDQGNFNDAMKTYNSSLKLMEEIGDKKGISDAYSNKGIIYCRQSMHAEGLKNFIASLNIDIKRNDSTGMGFMYCNIGNVYMFLENYDEALTHFTKATEILERIGERRSAAIIYSNIGNVYRKKGDYKKALENHLNTIKILDEVKEGKHAYATVYHNLGADYAKLENYEEALKYYRKALELSKEIDDKYSTANISGDIGILYRLNNDYTNSRTWLNTAIPLMKEVGALNILSKLYNELGMLDSAAGNYKAALENYKTSIEYRDNYSNNENTKKLTQLQMNYEFSQKEDSIRMANDKEMAIKDATVKAHQAQKWLLVIGIIILLAKGGLLLIQNNQRKKLNKKLLKLNSELDEADKIKTKFFSLINHDLRSPISNVIKILRLQQNNRELLDAPTRTRLENETLQSAEHLLESMEDLLLWSKGQMQQFKPEIKVVPVEELFGDLKKYVTGIDNIAFTFDNPEKLSLKTDKDFLKTIMRNLTANAIKVTENQSNPSVKWRAWQENNNTVISITDNGPGSSMDEFRALYDETATVGIKTGLGLHLIRDLAKAIECKVIVKTNKMTGTEITITHECNS</sequence>
<keyword evidence="9" id="KW-1185">Reference proteome</keyword>
<keyword evidence="4" id="KW-0175">Coiled coil</keyword>
<dbReference type="Proteomes" id="UP001210231">
    <property type="component" value="Unassembled WGS sequence"/>
</dbReference>
<dbReference type="PANTHER" id="PTHR10098">
    <property type="entry name" value="RAPSYN-RELATED"/>
    <property type="match status" value="1"/>
</dbReference>
<dbReference type="InterPro" id="IPR011990">
    <property type="entry name" value="TPR-like_helical_dom_sf"/>
</dbReference>
<dbReference type="RefSeq" id="WP_407029760.1">
    <property type="nucleotide sequence ID" value="NZ_JAQGEF010000001.1"/>
</dbReference>
<dbReference type="SUPFAM" id="SSF55874">
    <property type="entry name" value="ATPase domain of HSP90 chaperone/DNA topoisomerase II/histidine kinase"/>
    <property type="match status" value="1"/>
</dbReference>
<feature type="repeat" description="TPR" evidence="3">
    <location>
        <begin position="92"/>
        <end position="125"/>
    </location>
</feature>
<name>A0ABT4UF17_9BACT</name>
<proteinExistence type="predicted"/>
<evidence type="ECO:0000313" key="8">
    <source>
        <dbReference type="EMBL" id="MDA3613429.1"/>
    </source>
</evidence>
<organism evidence="8 9">
    <name type="scientific">Polluticaenibacter yanchengensis</name>
    <dbReference type="NCBI Taxonomy" id="3014562"/>
    <lineage>
        <taxon>Bacteria</taxon>
        <taxon>Pseudomonadati</taxon>
        <taxon>Bacteroidota</taxon>
        <taxon>Chitinophagia</taxon>
        <taxon>Chitinophagales</taxon>
        <taxon>Chitinophagaceae</taxon>
        <taxon>Polluticaenibacter</taxon>
    </lineage>
</organism>
<evidence type="ECO:0000259" key="7">
    <source>
        <dbReference type="PROSITE" id="PS50109"/>
    </source>
</evidence>
<dbReference type="InterPro" id="IPR005467">
    <property type="entry name" value="His_kinase_dom"/>
</dbReference>
<reference evidence="8 9" key="1">
    <citation type="submission" date="2022-12" db="EMBL/GenBank/DDBJ databases">
        <title>Chitinophagaceae gen. sp. nov., a new member of the family Chitinophagaceae, isolated from soil in a chemical factory.</title>
        <authorList>
            <person name="Ke Z."/>
        </authorList>
    </citation>
    <scope>NUCLEOTIDE SEQUENCE [LARGE SCALE GENOMIC DNA]</scope>
    <source>
        <strain evidence="8 9">LY-5</strain>
    </source>
</reference>
<evidence type="ECO:0000256" key="1">
    <source>
        <dbReference type="ARBA" id="ARBA00000085"/>
    </source>
</evidence>
<dbReference type="SMART" id="SM00028">
    <property type="entry name" value="TPR"/>
    <property type="match status" value="8"/>
</dbReference>
<keyword evidence="5" id="KW-0472">Membrane</keyword>
<evidence type="ECO:0000256" key="3">
    <source>
        <dbReference type="PROSITE-ProRule" id="PRU00339"/>
    </source>
</evidence>
<dbReference type="InterPro" id="IPR019734">
    <property type="entry name" value="TPR_rpt"/>
</dbReference>
<dbReference type="InterPro" id="IPR036890">
    <property type="entry name" value="HATPase_C_sf"/>
</dbReference>
<feature type="signal peptide" evidence="6">
    <location>
        <begin position="1"/>
        <end position="27"/>
    </location>
</feature>
<dbReference type="Pfam" id="PF13424">
    <property type="entry name" value="TPR_12"/>
    <property type="match status" value="3"/>
</dbReference>
<dbReference type="EMBL" id="JAQGEF010000001">
    <property type="protein sequence ID" value="MDA3613429.1"/>
    <property type="molecule type" value="Genomic_DNA"/>
</dbReference>
<feature type="repeat" description="TPR" evidence="3">
    <location>
        <begin position="172"/>
        <end position="205"/>
    </location>
</feature>
<dbReference type="EC" id="2.7.13.3" evidence="2"/>
<gene>
    <name evidence="8" type="ORF">O3P16_01305</name>
</gene>
<evidence type="ECO:0000256" key="6">
    <source>
        <dbReference type="SAM" id="SignalP"/>
    </source>
</evidence>
<comment type="catalytic activity">
    <reaction evidence="1">
        <text>ATP + protein L-histidine = ADP + protein N-phospho-L-histidine.</text>
        <dbReference type="EC" id="2.7.13.3"/>
    </reaction>
</comment>
<evidence type="ECO:0000256" key="2">
    <source>
        <dbReference type="ARBA" id="ARBA00012438"/>
    </source>
</evidence>
<keyword evidence="5" id="KW-1133">Transmembrane helix</keyword>
<dbReference type="InterPro" id="IPR003594">
    <property type="entry name" value="HATPase_dom"/>
</dbReference>
<dbReference type="Gene3D" id="1.10.287.130">
    <property type="match status" value="1"/>
</dbReference>
<feature type="repeat" description="TPR" evidence="3">
    <location>
        <begin position="333"/>
        <end position="366"/>
    </location>
</feature>
<dbReference type="PROSITE" id="PS50293">
    <property type="entry name" value="TPR_REGION"/>
    <property type="match status" value="1"/>
</dbReference>
<dbReference type="PANTHER" id="PTHR10098:SF108">
    <property type="entry name" value="TETRATRICOPEPTIDE REPEAT PROTEIN 28"/>
    <property type="match status" value="1"/>
</dbReference>
<feature type="chain" id="PRO_5046940864" description="histidine kinase" evidence="6">
    <location>
        <begin position="28"/>
        <end position="674"/>
    </location>
</feature>
<dbReference type="Gene3D" id="3.30.565.10">
    <property type="entry name" value="Histidine kinase-like ATPase, C-terminal domain"/>
    <property type="match status" value="1"/>
</dbReference>
<dbReference type="InterPro" id="IPR036097">
    <property type="entry name" value="HisK_dim/P_sf"/>
</dbReference>
<feature type="domain" description="Histidine kinase" evidence="7">
    <location>
        <begin position="464"/>
        <end position="674"/>
    </location>
</feature>
<feature type="transmembrane region" description="Helical" evidence="5">
    <location>
        <begin position="414"/>
        <end position="432"/>
    </location>
</feature>
<keyword evidence="6" id="KW-0732">Signal</keyword>
<dbReference type="Gene3D" id="1.25.40.10">
    <property type="entry name" value="Tetratricopeptide repeat domain"/>
    <property type="match status" value="2"/>
</dbReference>
<keyword evidence="3" id="KW-0802">TPR repeat</keyword>
<feature type="repeat" description="TPR" evidence="3">
    <location>
        <begin position="212"/>
        <end position="245"/>
    </location>
</feature>
<evidence type="ECO:0000256" key="4">
    <source>
        <dbReference type="SAM" id="Coils"/>
    </source>
</evidence>
<dbReference type="SUPFAM" id="SSF47384">
    <property type="entry name" value="Homodimeric domain of signal transducing histidine kinase"/>
    <property type="match status" value="1"/>
</dbReference>
<dbReference type="CDD" id="cd00082">
    <property type="entry name" value="HisKA"/>
    <property type="match status" value="1"/>
</dbReference>
<accession>A0ABT4UF17</accession>
<dbReference type="Pfam" id="PF02518">
    <property type="entry name" value="HATPase_c"/>
    <property type="match status" value="1"/>
</dbReference>
<comment type="caution">
    <text evidence="8">The sequence shown here is derived from an EMBL/GenBank/DDBJ whole genome shotgun (WGS) entry which is preliminary data.</text>
</comment>
<evidence type="ECO:0000313" key="9">
    <source>
        <dbReference type="Proteomes" id="UP001210231"/>
    </source>
</evidence>
<dbReference type="PROSITE" id="PS50005">
    <property type="entry name" value="TPR"/>
    <property type="match status" value="5"/>
</dbReference>
<dbReference type="SUPFAM" id="SSF48452">
    <property type="entry name" value="TPR-like"/>
    <property type="match status" value="2"/>
</dbReference>